<keyword evidence="2" id="KW-0472">Membrane</keyword>
<feature type="transmembrane region" description="Helical" evidence="2">
    <location>
        <begin position="476"/>
        <end position="503"/>
    </location>
</feature>
<dbReference type="InterPro" id="IPR015151">
    <property type="entry name" value="B-adaptin_app_sub_C"/>
</dbReference>
<evidence type="ECO:0000313" key="4">
    <source>
        <dbReference type="EMBL" id="GMI28032.1"/>
    </source>
</evidence>
<sequence length="773" mass="85657">MDPIFEDQREEKEGIVRTDSGLAEGREGGGFKAGVGRVRGGGQGREEKAEEEDNRKPAASGSRGGDGNKKGLLSLKDVTVVAKKEEGGANFPGGGRNILESINTLMKSKKIAPPELAKGLKKLKLPKGLKPSKKSIKGVADNSSREISRLLVNARRGELLSLSSIVVSMVAELYPISPHYNIGLAFFSMYLHNLTPVAGGGGKVGGEGKRNKFYAEYEQPAKGYFSAFALVVCLSVFVDIDFLSSYQRPHNVGSDLNFNTFQGPSDLQNVCYVAVGINMFLKAGITYNLTSQFKSGVRLQRRLWKPLKYFVPTVNMPRKAKIRDVIMKRLMAIAWIELISFVAMLVLSIVAAFALTPYPHFINDSAGLPLTLLMALKAVTSLLTTMSLLKNTDLGDFVKEFGCVRVFGCKRWYKHRKKRLKEKRGFSAPKVIVDEDYLAGLRGTKFLDMGMGLWVWIGLGWALRLSSFRAPKPVRIIFSLAVVTQTLSDILVPLLFVVVGWYVKVNDSRLRRKVRMEGDSAYESEDESSDESSSESSGSSDDDSSDEGDDSDKEGHWNGGGGDVENYYGEDGMPMQAQAQPEVYYTESGDYYYYDPNTGECYDDYGYYDENGDYWYNEQQSGTAASGTAARQEGYFSAAATYREKAAEAGDIRGEDELDRAVSCTPQEFSSEWESLFDCKGFQCRCELNPLMIEIKTHLNNANVFIIASGVLDGIMTLYCLGQKEGVRCYIEMKYNQGENLLELKFKSQVPELIQTVVKTLNLKGLFGNVMEE</sequence>
<dbReference type="OrthoDB" id="200949at2759"/>
<comment type="caution">
    <text evidence="4">The sequence shown here is derived from an EMBL/GenBank/DDBJ whole genome shotgun (WGS) entry which is preliminary data.</text>
</comment>
<feature type="transmembrane region" description="Helical" evidence="2">
    <location>
        <begin position="330"/>
        <end position="355"/>
    </location>
</feature>
<accession>A0A9W7G0K9</accession>
<keyword evidence="2" id="KW-0812">Transmembrane</keyword>
<feature type="compositionally biased region" description="Basic and acidic residues" evidence="1">
    <location>
        <begin position="1"/>
        <end position="16"/>
    </location>
</feature>
<dbReference type="Pfam" id="PF09066">
    <property type="entry name" value="B2-adapt-app_C"/>
    <property type="match status" value="1"/>
</dbReference>
<evidence type="ECO:0000256" key="2">
    <source>
        <dbReference type="SAM" id="Phobius"/>
    </source>
</evidence>
<dbReference type="InterPro" id="IPR012295">
    <property type="entry name" value="TBP_dom_sf"/>
</dbReference>
<dbReference type="GO" id="GO:0006886">
    <property type="term" value="P:intracellular protein transport"/>
    <property type="evidence" value="ECO:0007669"/>
    <property type="project" value="InterPro"/>
</dbReference>
<feature type="region of interest" description="Disordered" evidence="1">
    <location>
        <begin position="1"/>
        <end position="71"/>
    </location>
</feature>
<feature type="domain" description="Beta-adaptin appendage C-terminal subdomain" evidence="3">
    <location>
        <begin position="663"/>
        <end position="762"/>
    </location>
</feature>
<proteinExistence type="predicted"/>
<feature type="transmembrane region" description="Helical" evidence="2">
    <location>
        <begin position="367"/>
        <end position="389"/>
    </location>
</feature>
<name>A0A9W7G0K9_9STRA</name>
<gene>
    <name evidence="4" type="ORF">TrCOL_g8151</name>
</gene>
<evidence type="ECO:0000313" key="5">
    <source>
        <dbReference type="Proteomes" id="UP001165065"/>
    </source>
</evidence>
<dbReference type="GO" id="GO:0016192">
    <property type="term" value="P:vesicle-mediated transport"/>
    <property type="evidence" value="ECO:0007669"/>
    <property type="project" value="InterPro"/>
</dbReference>
<keyword evidence="5" id="KW-1185">Reference proteome</keyword>
<dbReference type="AlphaFoldDB" id="A0A9W7G0K9"/>
<feature type="transmembrane region" description="Helical" evidence="2">
    <location>
        <begin position="446"/>
        <end position="464"/>
    </location>
</feature>
<feature type="compositionally biased region" description="Acidic residues" evidence="1">
    <location>
        <begin position="520"/>
        <end position="533"/>
    </location>
</feature>
<evidence type="ECO:0000259" key="3">
    <source>
        <dbReference type="Pfam" id="PF09066"/>
    </source>
</evidence>
<dbReference type="EMBL" id="BRYA01000655">
    <property type="protein sequence ID" value="GMI28032.1"/>
    <property type="molecule type" value="Genomic_DNA"/>
</dbReference>
<dbReference type="Gene3D" id="3.30.310.10">
    <property type="entry name" value="TATA-Binding Protein"/>
    <property type="match status" value="1"/>
</dbReference>
<dbReference type="GO" id="GO:0030131">
    <property type="term" value="C:clathrin adaptor complex"/>
    <property type="evidence" value="ECO:0007669"/>
    <property type="project" value="InterPro"/>
</dbReference>
<feature type="compositionally biased region" description="Basic and acidic residues" evidence="1">
    <location>
        <begin position="44"/>
        <end position="56"/>
    </location>
</feature>
<feature type="compositionally biased region" description="Gly residues" evidence="1">
    <location>
        <begin position="30"/>
        <end position="43"/>
    </location>
</feature>
<dbReference type="Proteomes" id="UP001165065">
    <property type="component" value="Unassembled WGS sequence"/>
</dbReference>
<feature type="region of interest" description="Disordered" evidence="1">
    <location>
        <begin position="516"/>
        <end position="571"/>
    </location>
</feature>
<keyword evidence="2" id="KW-1133">Transmembrane helix</keyword>
<protein>
    <recommendedName>
        <fullName evidence="3">Beta-adaptin appendage C-terminal subdomain domain-containing protein</fullName>
    </recommendedName>
</protein>
<reference evidence="5" key="1">
    <citation type="journal article" date="2023" name="Commun. Biol.">
        <title>Genome analysis of Parmales, the sister group of diatoms, reveals the evolutionary specialization of diatoms from phago-mixotrophs to photoautotrophs.</title>
        <authorList>
            <person name="Ban H."/>
            <person name="Sato S."/>
            <person name="Yoshikawa S."/>
            <person name="Yamada K."/>
            <person name="Nakamura Y."/>
            <person name="Ichinomiya M."/>
            <person name="Sato N."/>
            <person name="Blanc-Mathieu R."/>
            <person name="Endo H."/>
            <person name="Kuwata A."/>
            <person name="Ogata H."/>
        </authorList>
    </citation>
    <scope>NUCLEOTIDE SEQUENCE [LARGE SCALE GENOMIC DNA]</scope>
</reference>
<evidence type="ECO:0000256" key="1">
    <source>
        <dbReference type="SAM" id="MobiDB-lite"/>
    </source>
</evidence>
<organism evidence="4 5">
    <name type="scientific">Triparma columacea</name>
    <dbReference type="NCBI Taxonomy" id="722753"/>
    <lineage>
        <taxon>Eukaryota</taxon>
        <taxon>Sar</taxon>
        <taxon>Stramenopiles</taxon>
        <taxon>Ochrophyta</taxon>
        <taxon>Bolidophyceae</taxon>
        <taxon>Parmales</taxon>
        <taxon>Triparmaceae</taxon>
        <taxon>Triparma</taxon>
    </lineage>
</organism>
<feature type="compositionally biased region" description="Acidic residues" evidence="1">
    <location>
        <begin position="540"/>
        <end position="552"/>
    </location>
</feature>